<protein>
    <submittedName>
        <fullName evidence="8">Leucine dehydrogenase</fullName>
    </submittedName>
</protein>
<dbReference type="GO" id="GO:0006520">
    <property type="term" value="P:amino acid metabolic process"/>
    <property type="evidence" value="ECO:0007669"/>
    <property type="project" value="InterPro"/>
</dbReference>
<accession>A0AA37VBG5</accession>
<dbReference type="SUPFAM" id="SSF53223">
    <property type="entry name" value="Aminoacid dehydrogenase-like, N-terminal domain"/>
    <property type="match status" value="1"/>
</dbReference>
<feature type="binding site" evidence="5">
    <location>
        <begin position="200"/>
        <end position="205"/>
    </location>
    <ligand>
        <name>NAD(+)</name>
        <dbReference type="ChEBI" id="CHEBI:57540"/>
    </ligand>
</feature>
<evidence type="ECO:0000313" key="9">
    <source>
        <dbReference type="Proteomes" id="UP001161325"/>
    </source>
</evidence>
<evidence type="ECO:0000256" key="3">
    <source>
        <dbReference type="ARBA" id="ARBA00023027"/>
    </source>
</evidence>
<dbReference type="Gene3D" id="3.40.50.720">
    <property type="entry name" value="NAD(P)-binding Rossmann-like Domain"/>
    <property type="match status" value="1"/>
</dbReference>
<dbReference type="GO" id="GO:0000166">
    <property type="term" value="F:nucleotide binding"/>
    <property type="evidence" value="ECO:0007669"/>
    <property type="project" value="UniProtKB-KW"/>
</dbReference>
<evidence type="ECO:0000256" key="2">
    <source>
        <dbReference type="ARBA" id="ARBA00023002"/>
    </source>
</evidence>
<keyword evidence="3 5" id="KW-0520">NAD</keyword>
<dbReference type="AlphaFoldDB" id="A0AA37VBG5"/>
<dbReference type="PIRSF" id="PIRSF000188">
    <property type="entry name" value="Phe_leu_dh"/>
    <property type="match status" value="1"/>
</dbReference>
<dbReference type="EMBL" id="BRXS01000004">
    <property type="protein sequence ID" value="GLC26413.1"/>
    <property type="molecule type" value="Genomic_DNA"/>
</dbReference>
<gene>
    <name evidence="8" type="primary">dhlE</name>
    <name evidence="8" type="ORF">rosag_29260</name>
</gene>
<dbReference type="InterPro" id="IPR006096">
    <property type="entry name" value="Glu/Leu/Phe/Val/Trp_DH_C"/>
</dbReference>
<evidence type="ECO:0000259" key="7">
    <source>
        <dbReference type="SMART" id="SM00839"/>
    </source>
</evidence>
<dbReference type="SMART" id="SM00839">
    <property type="entry name" value="ELFV_dehydrog"/>
    <property type="match status" value="1"/>
</dbReference>
<keyword evidence="2 6" id="KW-0560">Oxidoreductase</keyword>
<comment type="caution">
    <text evidence="8">The sequence shown here is derived from an EMBL/GenBank/DDBJ whole genome shotgun (WGS) entry which is preliminary data.</text>
</comment>
<evidence type="ECO:0000256" key="1">
    <source>
        <dbReference type="ARBA" id="ARBA00006382"/>
    </source>
</evidence>
<comment type="similarity">
    <text evidence="1 6">Belongs to the Glu/Leu/Phe/Val dehydrogenases family.</text>
</comment>
<feature type="active site" description="Proton donor/acceptor" evidence="4">
    <location>
        <position position="103"/>
    </location>
</feature>
<dbReference type="Pfam" id="PF00208">
    <property type="entry name" value="ELFV_dehydrog"/>
    <property type="match status" value="2"/>
</dbReference>
<dbReference type="PRINTS" id="PR00082">
    <property type="entry name" value="GLFDHDRGNASE"/>
</dbReference>
<dbReference type="PANTHER" id="PTHR42722">
    <property type="entry name" value="LEUCINE DEHYDROGENASE"/>
    <property type="match status" value="1"/>
</dbReference>
<evidence type="ECO:0000313" key="8">
    <source>
        <dbReference type="EMBL" id="GLC26413.1"/>
    </source>
</evidence>
<reference evidence="8" key="1">
    <citation type="submission" date="2022-08" db="EMBL/GenBank/DDBJ databases">
        <title>Draft genome sequencing of Roseisolibacter agri AW1220.</title>
        <authorList>
            <person name="Tobiishi Y."/>
            <person name="Tonouchi A."/>
        </authorList>
    </citation>
    <scope>NUCLEOTIDE SEQUENCE</scope>
    <source>
        <strain evidence="8">AW1220</strain>
    </source>
</reference>
<dbReference type="InterPro" id="IPR046346">
    <property type="entry name" value="Aminoacid_DH-like_N_sf"/>
</dbReference>
<dbReference type="PANTHER" id="PTHR42722:SF1">
    <property type="entry name" value="VALINE DEHYDROGENASE"/>
    <property type="match status" value="1"/>
</dbReference>
<dbReference type="Gene3D" id="3.40.50.10860">
    <property type="entry name" value="Leucine Dehydrogenase, chain A, domain 1"/>
    <property type="match status" value="1"/>
</dbReference>
<dbReference type="InterPro" id="IPR006097">
    <property type="entry name" value="Glu/Leu/Phe/Val/Trp_DH_dimer"/>
</dbReference>
<keyword evidence="5" id="KW-0547">Nucleotide-binding</keyword>
<dbReference type="InterPro" id="IPR036291">
    <property type="entry name" value="NAD(P)-bd_dom_sf"/>
</dbReference>
<proteinExistence type="inferred from homology"/>
<dbReference type="InterPro" id="IPR006095">
    <property type="entry name" value="Glu/Leu/Phe/Val/Trp_DH"/>
</dbReference>
<dbReference type="CDD" id="cd01075">
    <property type="entry name" value="NAD_bind_Leu_Phe_Val_DH"/>
    <property type="match status" value="1"/>
</dbReference>
<evidence type="ECO:0000256" key="5">
    <source>
        <dbReference type="PIRSR" id="PIRSR000188-2"/>
    </source>
</evidence>
<dbReference type="FunFam" id="3.40.50.10860:FF:000010">
    <property type="entry name" value="Leucine dehydrogenase"/>
    <property type="match status" value="1"/>
</dbReference>
<feature type="domain" description="Glutamate/phenylalanine/leucine/valine/L-tryptophan dehydrogenase C-terminal" evidence="7">
    <location>
        <begin position="164"/>
        <end position="371"/>
    </location>
</feature>
<dbReference type="GO" id="GO:0016639">
    <property type="term" value="F:oxidoreductase activity, acting on the CH-NH2 group of donors, NAD or NADP as acceptor"/>
    <property type="evidence" value="ECO:0007669"/>
    <property type="project" value="InterPro"/>
</dbReference>
<dbReference type="Proteomes" id="UP001161325">
    <property type="component" value="Unassembled WGS sequence"/>
</dbReference>
<dbReference type="Pfam" id="PF02812">
    <property type="entry name" value="ELFV_dehydrog_N"/>
    <property type="match status" value="1"/>
</dbReference>
<dbReference type="SUPFAM" id="SSF51735">
    <property type="entry name" value="NAD(P)-binding Rossmann-fold domains"/>
    <property type="match status" value="1"/>
</dbReference>
<dbReference type="InterPro" id="IPR016211">
    <property type="entry name" value="Glu/Phe/Leu/Val/Trp_DH_bac/arc"/>
</dbReference>
<sequence length="381" mass="40762">MTSAAIIPPTRSTNAPDLADSSSLQLFDTIAGMGHEQVVVCHDKASGYRGIIAIHDTTLGPALGGTRFWSYATDAEAIVDALRLSRGMTYKNAVAGLNLGGGKSVIIGDNRTPNREMIFRAHGRFVDSLGGRYVTAEDVGTSTGDMDFVHMETDYVAGLAGASGDPSPVTAHGVFRAIQASAFRRWGSDSLEGKTIAIQGCGNVGYHLAKELHRAGAKLIVADIDAERVKRVVNETGARSVATDEIVGQQADIYAPCALGGGINDRTIPQLRVEIVAGAANNQLLEDRHGDELEAKGILYAPDYVANAGGVINVYSELAGWSRERSLRKADEIYHTVLNVFDIAKQDGIPTYQAADRLAERRIAAVRSMVKTWPQWPNKAS</sequence>
<evidence type="ECO:0000256" key="6">
    <source>
        <dbReference type="RuleBase" id="RU004417"/>
    </source>
</evidence>
<organism evidence="8 9">
    <name type="scientific">Roseisolibacter agri</name>
    <dbReference type="NCBI Taxonomy" id="2014610"/>
    <lineage>
        <taxon>Bacteria</taxon>
        <taxon>Pseudomonadati</taxon>
        <taxon>Gemmatimonadota</taxon>
        <taxon>Gemmatimonadia</taxon>
        <taxon>Gemmatimonadales</taxon>
        <taxon>Gemmatimonadaceae</taxon>
        <taxon>Roseisolibacter</taxon>
    </lineage>
</organism>
<evidence type="ECO:0000256" key="4">
    <source>
        <dbReference type="PIRSR" id="PIRSR000188-1"/>
    </source>
</evidence>
<name>A0AA37VBG5_9BACT</name>
<keyword evidence="9" id="KW-1185">Reference proteome</keyword>